<sequence>MALVPQVEALTATKREFIKKGSLLSFVELKALVPLMANNLLYFQVIESKFDKAGACYYMQLFYNHDGVKNHKNC</sequence>
<dbReference type="AlphaFoldDB" id="A0A4E0RSU2"/>
<evidence type="ECO:0000313" key="1">
    <source>
        <dbReference type="EMBL" id="TGO03124.1"/>
    </source>
</evidence>
<organism evidence="1 2">
    <name type="scientific">Candidatus Thiomargarita nelsonii</name>
    <dbReference type="NCBI Taxonomy" id="1003181"/>
    <lineage>
        <taxon>Bacteria</taxon>
        <taxon>Pseudomonadati</taxon>
        <taxon>Pseudomonadota</taxon>
        <taxon>Gammaproteobacteria</taxon>
        <taxon>Thiotrichales</taxon>
        <taxon>Thiotrichaceae</taxon>
        <taxon>Thiomargarita</taxon>
    </lineage>
</organism>
<dbReference type="Proteomes" id="UP000030428">
    <property type="component" value="Unassembled WGS sequence"/>
</dbReference>
<dbReference type="EMBL" id="JSZA02000038">
    <property type="protein sequence ID" value="TGO03124.1"/>
    <property type="molecule type" value="Genomic_DNA"/>
</dbReference>
<keyword evidence="2" id="KW-1185">Reference proteome</keyword>
<reference evidence="1 2" key="1">
    <citation type="journal article" date="2016" name="Front. Microbiol.">
        <title>Single-Cell (Meta-)Genomics of a Dimorphic Candidatus Thiomargarita nelsonii Reveals Genomic Plasticity.</title>
        <authorList>
            <person name="Flood B.E."/>
            <person name="Fliss P."/>
            <person name="Jones D.S."/>
            <person name="Dick G.J."/>
            <person name="Jain S."/>
            <person name="Kaster A.K."/>
            <person name="Winkel M."/>
            <person name="Mussmann M."/>
            <person name="Bailey J."/>
        </authorList>
    </citation>
    <scope>NUCLEOTIDE SEQUENCE [LARGE SCALE GENOMIC DNA]</scope>
    <source>
        <strain evidence="1">Hydrate Ridge</strain>
    </source>
</reference>
<evidence type="ECO:0000313" key="2">
    <source>
        <dbReference type="Proteomes" id="UP000030428"/>
    </source>
</evidence>
<comment type="caution">
    <text evidence="1">The sequence shown here is derived from an EMBL/GenBank/DDBJ whole genome shotgun (WGS) entry which is preliminary data.</text>
</comment>
<gene>
    <name evidence="1" type="ORF">PN36_12295</name>
</gene>
<name>A0A4E0RSU2_9GAMM</name>
<proteinExistence type="predicted"/>
<protein>
    <submittedName>
        <fullName evidence="1">Uncharacterized protein</fullName>
    </submittedName>
</protein>
<accession>A0A4E0RSU2</accession>